<keyword evidence="2" id="KW-0540">Nuclease</keyword>
<dbReference type="PANTHER" id="PTHR30591">
    <property type="entry name" value="RECBCD ENZYME SUBUNIT RECC"/>
    <property type="match status" value="1"/>
</dbReference>
<evidence type="ECO:0000256" key="5">
    <source>
        <dbReference type="ARBA" id="ARBA00022763"/>
    </source>
</evidence>
<evidence type="ECO:0000256" key="9">
    <source>
        <dbReference type="ARBA" id="ARBA00022840"/>
    </source>
</evidence>
<dbReference type="RefSeq" id="WP_091236504.1">
    <property type="nucleotide sequence ID" value="NZ_FMKA01000034.1"/>
</dbReference>
<dbReference type="EMBL" id="FMKA01000034">
    <property type="protein sequence ID" value="SCP99207.1"/>
    <property type="molecule type" value="Genomic_DNA"/>
</dbReference>
<dbReference type="InterPro" id="IPR049035">
    <property type="entry name" value="ADDB_N"/>
</dbReference>
<evidence type="ECO:0000313" key="16">
    <source>
        <dbReference type="Proteomes" id="UP000199315"/>
    </source>
</evidence>
<keyword evidence="16" id="KW-1185">Reference proteome</keyword>
<evidence type="ECO:0000256" key="11">
    <source>
        <dbReference type="ARBA" id="ARBA00023014"/>
    </source>
</evidence>
<dbReference type="NCBIfam" id="TIGR02773">
    <property type="entry name" value="addB_Gpos"/>
    <property type="match status" value="1"/>
</dbReference>
<dbReference type="InterPro" id="IPR011604">
    <property type="entry name" value="PDDEXK-like_dom_sf"/>
</dbReference>
<dbReference type="InterPro" id="IPR014140">
    <property type="entry name" value="DNA_helicase_suAddB"/>
</dbReference>
<evidence type="ECO:0000256" key="6">
    <source>
        <dbReference type="ARBA" id="ARBA00022801"/>
    </source>
</evidence>
<keyword evidence="10" id="KW-0408">Iron</keyword>
<evidence type="ECO:0000256" key="10">
    <source>
        <dbReference type="ARBA" id="ARBA00023004"/>
    </source>
</evidence>
<dbReference type="PANTHER" id="PTHR30591:SF1">
    <property type="entry name" value="RECBCD ENZYME SUBUNIT RECC"/>
    <property type="match status" value="1"/>
</dbReference>
<keyword evidence="1" id="KW-0004">4Fe-4S</keyword>
<dbReference type="InterPro" id="IPR038726">
    <property type="entry name" value="PDDEXK_AddAB-type"/>
</dbReference>
<dbReference type="Pfam" id="PF12705">
    <property type="entry name" value="PDDEXK_1"/>
    <property type="match status" value="1"/>
</dbReference>
<keyword evidence="3" id="KW-0479">Metal-binding</keyword>
<dbReference type="Proteomes" id="UP000199315">
    <property type="component" value="Unassembled WGS sequence"/>
</dbReference>
<dbReference type="Pfam" id="PF21445">
    <property type="entry name" value="ADDB_N"/>
    <property type="match status" value="1"/>
</dbReference>
<dbReference type="SUPFAM" id="SSF52540">
    <property type="entry name" value="P-loop containing nucleoside triphosphate hydrolases"/>
    <property type="match status" value="1"/>
</dbReference>
<evidence type="ECO:0000259" key="14">
    <source>
        <dbReference type="PROSITE" id="PS51217"/>
    </source>
</evidence>
<dbReference type="InterPro" id="IPR027417">
    <property type="entry name" value="P-loop_NTPase"/>
</dbReference>
<dbReference type="GO" id="GO:0046872">
    <property type="term" value="F:metal ion binding"/>
    <property type="evidence" value="ECO:0007669"/>
    <property type="project" value="UniProtKB-KW"/>
</dbReference>
<dbReference type="GO" id="GO:0004527">
    <property type="term" value="F:exonuclease activity"/>
    <property type="evidence" value="ECO:0007669"/>
    <property type="project" value="UniProtKB-KW"/>
</dbReference>
<proteinExistence type="predicted"/>
<dbReference type="GO" id="GO:0005524">
    <property type="term" value="F:ATP binding"/>
    <property type="evidence" value="ECO:0007669"/>
    <property type="project" value="UniProtKB-KW"/>
</dbReference>
<dbReference type="STRING" id="1619234.SAMN05421730_103432"/>
<evidence type="ECO:0000256" key="3">
    <source>
        <dbReference type="ARBA" id="ARBA00022723"/>
    </source>
</evidence>
<reference evidence="15 16" key="1">
    <citation type="submission" date="2016-09" db="EMBL/GenBank/DDBJ databases">
        <authorList>
            <person name="Capua I."/>
            <person name="De Benedictis P."/>
            <person name="Joannis T."/>
            <person name="Lombin L.H."/>
            <person name="Cattoli G."/>
        </authorList>
    </citation>
    <scope>NUCLEOTIDE SEQUENCE [LARGE SCALE GENOMIC DNA]</scope>
    <source>
        <strain evidence="15 16">GluBS11</strain>
    </source>
</reference>
<evidence type="ECO:0000256" key="13">
    <source>
        <dbReference type="ARBA" id="ARBA00023204"/>
    </source>
</evidence>
<evidence type="ECO:0000256" key="4">
    <source>
        <dbReference type="ARBA" id="ARBA00022741"/>
    </source>
</evidence>
<keyword evidence="4" id="KW-0547">Nucleotide-binding</keyword>
<evidence type="ECO:0000256" key="12">
    <source>
        <dbReference type="ARBA" id="ARBA00023125"/>
    </source>
</evidence>
<dbReference type="InterPro" id="IPR014017">
    <property type="entry name" value="DNA_helicase_UvrD-like_C"/>
</dbReference>
<dbReference type="Gene3D" id="3.90.320.10">
    <property type="match status" value="1"/>
</dbReference>
<evidence type="ECO:0000256" key="8">
    <source>
        <dbReference type="ARBA" id="ARBA00022839"/>
    </source>
</evidence>
<evidence type="ECO:0000256" key="2">
    <source>
        <dbReference type="ARBA" id="ARBA00022722"/>
    </source>
</evidence>
<dbReference type="GO" id="GO:0004386">
    <property type="term" value="F:helicase activity"/>
    <property type="evidence" value="ECO:0007669"/>
    <property type="project" value="UniProtKB-KW"/>
</dbReference>
<organism evidence="15 16">
    <name type="scientific">Anaerobium acetethylicum</name>
    <dbReference type="NCBI Taxonomy" id="1619234"/>
    <lineage>
        <taxon>Bacteria</taxon>
        <taxon>Bacillati</taxon>
        <taxon>Bacillota</taxon>
        <taxon>Clostridia</taxon>
        <taxon>Lachnospirales</taxon>
        <taxon>Lachnospiraceae</taxon>
        <taxon>Anaerobium</taxon>
    </lineage>
</organism>
<name>A0A1D3TXV2_9FIRM</name>
<keyword evidence="11" id="KW-0411">Iron-sulfur</keyword>
<sequence>MSLQLILGNSGSGKSHYLYEEIIRESMENPKTNYIIIVPEQFTMQTQKQLVSMHPNRGILNIDILSFQRLAYRVFDETGGNDRRVLEDTGKNLVLRRVAGEKQGELKILGSNLKKLGYINEIKSVISELTQYNVSLDELDGLIKKTSDRPMLESKLSDIRLLYNGFKEYLSDKYITAEEILDLLCDVIGRSDIIKNSVIAIDGFTGFTPIQNKLLERLMQLSKKAVVTVTIDARENPYEMDGEHCLFHLSKKTIWKLCRIAEEAGIKKEEDIVLGREGSLRYRDNPPLSWLEQNLFRYSGRVFSGSQDSLSIHMAKNPYEECKFAGREIKRLVREKGMRYKEIAVVTGDIGTYSHYIENSFGDFDIPCFIDHKRSVLQNPFIEFIRAVLELLEKDYSYETMFRYLRSGLAGISEDEIDVLENYVIALGIRGHKAWGRQWTRTYRGFNPAALERINENREAIANTLEPLRECFRNREATVKDFTLGLYEFIVGREIQQQLREFEEGFKKDNELALAKEYSQIYGIVMELFDKLAVLLGDEKITLREFSDILDAGFEEAKVGVIPPSVDQVIVGDIERTRLKEIKAMFFIGVNDGIIPKSGGTGGIISELDREILAGQEVELAPTARQNAFIQKYYLYLNLTKPTDYLYMTFSKVSAEGKSLRPSYLIGTMCKMYPDLEIADEDECQNPLDRVVTAESGLDYLIEGLRTYRLGGAGEDWKELYSWYFKKEEWRPAISRLVESAFHTSTEKGISKAVALALYGSTLENSVTRLEKYAACAFAHFLNYGLELSERMEYTFEPMDMGNIFHKTLELFSKSLENSGKTWFEIPDDERDAMVERAVDTVTSEDPGGILYSTARNRYMIKRMKRIMKRTVWALGEQVKAGKFTPGNFEVSFSKVEDIDSVNIALSEGEKMKLRGKIDRVDVYKDEDNVYVKVIDYKSGSTAFDLLALYHGLQLQLVVYLNAASEVERQAHPDKNIIPAGIFYYNMQDPILDREDGDTPEAVSERIKESLRMNGLVNSDTEVIRLLDEGVGEKSAVIPVGYNKNGSLKKSSSVASEDQFKLLSNYVNHKIREIGTEILDGHTEIEPYELADKKACEYCAYNAVCGFDLKVPGYRFRRLKKEKPEDIWKKIEEQETAEPGGEE</sequence>
<evidence type="ECO:0000256" key="7">
    <source>
        <dbReference type="ARBA" id="ARBA00022806"/>
    </source>
</evidence>
<dbReference type="AlphaFoldDB" id="A0A1D3TXV2"/>
<feature type="domain" description="UvrD-like helicase C-terminal" evidence="14">
    <location>
        <begin position="281"/>
        <end position="579"/>
    </location>
</feature>
<dbReference type="GO" id="GO:0003677">
    <property type="term" value="F:DNA binding"/>
    <property type="evidence" value="ECO:0007669"/>
    <property type="project" value="UniProtKB-KW"/>
</dbReference>
<keyword evidence="5" id="KW-0227">DNA damage</keyword>
<keyword evidence="6" id="KW-0378">Hydrolase</keyword>
<protein>
    <submittedName>
        <fullName evidence="15">DNA helicase/exodeoxyribonuclease V, subunit B</fullName>
    </submittedName>
</protein>
<dbReference type="GO" id="GO:0051539">
    <property type="term" value="F:4 iron, 4 sulfur cluster binding"/>
    <property type="evidence" value="ECO:0007669"/>
    <property type="project" value="UniProtKB-KW"/>
</dbReference>
<keyword evidence="12" id="KW-0238">DNA-binding</keyword>
<evidence type="ECO:0000313" key="15">
    <source>
        <dbReference type="EMBL" id="SCP99207.1"/>
    </source>
</evidence>
<keyword evidence="8" id="KW-0269">Exonuclease</keyword>
<dbReference type="PROSITE" id="PS51217">
    <property type="entry name" value="UVRD_HELICASE_CTER"/>
    <property type="match status" value="1"/>
</dbReference>
<keyword evidence="13" id="KW-0234">DNA repair</keyword>
<accession>A0A1D3TXV2</accession>
<dbReference type="Gene3D" id="3.40.50.300">
    <property type="entry name" value="P-loop containing nucleotide triphosphate hydrolases"/>
    <property type="match status" value="3"/>
</dbReference>
<dbReference type="GO" id="GO:0000724">
    <property type="term" value="P:double-strand break repair via homologous recombination"/>
    <property type="evidence" value="ECO:0007669"/>
    <property type="project" value="InterPro"/>
</dbReference>
<dbReference type="OrthoDB" id="9758506at2"/>
<keyword evidence="7 15" id="KW-0347">Helicase</keyword>
<evidence type="ECO:0000256" key="1">
    <source>
        <dbReference type="ARBA" id="ARBA00022485"/>
    </source>
</evidence>
<keyword evidence="9" id="KW-0067">ATP-binding</keyword>
<gene>
    <name evidence="15" type="ORF">SAMN05421730_103432</name>
</gene>